<dbReference type="RefSeq" id="WP_046972586.1">
    <property type="nucleotide sequence ID" value="NZ_JPLA01000041.1"/>
</dbReference>
<dbReference type="PATRIC" id="fig|1440762.4.peg.2631"/>
<proteinExistence type="predicted"/>
<evidence type="ECO:0000313" key="3">
    <source>
        <dbReference type="EMBL" id="KLD62884.1"/>
    </source>
</evidence>
<dbReference type="Proteomes" id="UP000035481">
    <property type="component" value="Unassembled WGS sequence"/>
</dbReference>
<feature type="compositionally biased region" description="Basic and acidic residues" evidence="1">
    <location>
        <begin position="54"/>
        <end position="63"/>
    </location>
</feature>
<protein>
    <recommendedName>
        <fullName evidence="5">Lipoprotein</fullName>
    </recommendedName>
</protein>
<gene>
    <name evidence="3" type="ORF">Y882_14535</name>
</gene>
<name>A0A0G9H0Z6_9GAMM</name>
<feature type="region of interest" description="Disordered" evidence="1">
    <location>
        <begin position="54"/>
        <end position="74"/>
    </location>
</feature>
<accession>A0A0G9H0Z6</accession>
<evidence type="ECO:0000256" key="2">
    <source>
        <dbReference type="SAM" id="SignalP"/>
    </source>
</evidence>
<organism evidence="3 4">
    <name type="scientific">Dyella japonica DSM 16301</name>
    <dbReference type="NCBI Taxonomy" id="1440762"/>
    <lineage>
        <taxon>Bacteria</taxon>
        <taxon>Pseudomonadati</taxon>
        <taxon>Pseudomonadota</taxon>
        <taxon>Gammaproteobacteria</taxon>
        <taxon>Lysobacterales</taxon>
        <taxon>Rhodanobacteraceae</taxon>
        <taxon>Dyella</taxon>
    </lineage>
</organism>
<feature type="signal peptide" evidence="2">
    <location>
        <begin position="1"/>
        <end position="22"/>
    </location>
</feature>
<dbReference type="PROSITE" id="PS51257">
    <property type="entry name" value="PROKAR_LIPOPROTEIN"/>
    <property type="match status" value="1"/>
</dbReference>
<dbReference type="STRING" id="1440762.Y882_14535"/>
<evidence type="ECO:0000256" key="1">
    <source>
        <dbReference type="SAM" id="MobiDB-lite"/>
    </source>
</evidence>
<evidence type="ECO:0000313" key="4">
    <source>
        <dbReference type="Proteomes" id="UP000035481"/>
    </source>
</evidence>
<dbReference type="AlphaFoldDB" id="A0A0G9H0Z6"/>
<evidence type="ECO:0008006" key="5">
    <source>
        <dbReference type="Google" id="ProtNLM"/>
    </source>
</evidence>
<reference evidence="3 4" key="1">
    <citation type="journal article" date="2015" name="Antonie Van Leeuwenhoek">
        <title>A phylogenomic and molecular marker based taxonomic framework for the order Xanthomonadales: proposal to transfer the families Algiphilaceae and Solimonadaceae to the order Nevskiales ord. nov. and to create a new family within the order Xanthomonadales, the family Rhodanobacteraceae fam. nov., containing the genus Rhodanobacter and its closest relatives.</title>
        <authorList>
            <person name="Naushad S."/>
            <person name="Adeolu M."/>
            <person name="Wong S."/>
            <person name="Sohail M."/>
            <person name="Schellhorn H.E."/>
            <person name="Gupta R.S."/>
        </authorList>
    </citation>
    <scope>NUCLEOTIDE SEQUENCE [LARGE SCALE GENOMIC DNA]</scope>
    <source>
        <strain evidence="3 4">DSM 16301</strain>
    </source>
</reference>
<comment type="caution">
    <text evidence="3">The sequence shown here is derived from an EMBL/GenBank/DDBJ whole genome shotgun (WGS) entry which is preliminary data.</text>
</comment>
<keyword evidence="2" id="KW-0732">Signal</keyword>
<dbReference type="EMBL" id="JPLA01000041">
    <property type="protein sequence ID" value="KLD62884.1"/>
    <property type="molecule type" value="Genomic_DNA"/>
</dbReference>
<sequence>MKRLLATLSLCALLTACGGTHGLRDTTPKMSSRTNKDIPTYLECVRAKWAETAEVSASHKDQSGELSGNDKQGAHELINVTSDGTGALVVMYESQDAKKDYNSAYRDAAVSCL</sequence>
<dbReference type="OrthoDB" id="5955420at2"/>
<feature type="chain" id="PRO_5002576688" description="Lipoprotein" evidence="2">
    <location>
        <begin position="23"/>
        <end position="113"/>
    </location>
</feature>